<dbReference type="GeneID" id="7833472"/>
<evidence type="ECO:0000256" key="6">
    <source>
        <dbReference type="ARBA" id="ARBA00022741"/>
    </source>
</evidence>
<dbReference type="PANTHER" id="PTHR43450">
    <property type="entry name" value="ASPARTYL-TRNA SYNTHETASE"/>
    <property type="match status" value="1"/>
</dbReference>
<evidence type="ECO:0000256" key="2">
    <source>
        <dbReference type="ARBA" id="ARBA00005312"/>
    </source>
</evidence>
<keyword evidence="12" id="KW-0175">Coiled coil</keyword>
<dbReference type="OrthoDB" id="296970at2759"/>
<dbReference type="HOGENOM" id="CLU_004553_2_1_1"/>
<evidence type="ECO:0000256" key="11">
    <source>
        <dbReference type="ARBA" id="ARBA00047904"/>
    </source>
</evidence>
<evidence type="ECO:0000256" key="9">
    <source>
        <dbReference type="ARBA" id="ARBA00023146"/>
    </source>
</evidence>
<keyword evidence="7" id="KW-0067">ATP-binding</keyword>
<dbReference type="eggNOG" id="KOG0556">
    <property type="taxonomic scope" value="Eukaryota"/>
</dbReference>
<keyword evidence="6" id="KW-0547">Nucleotide-binding</keyword>
<keyword evidence="9" id="KW-0030">Aminoacyl-tRNA synthetase</keyword>
<dbReference type="InterPro" id="IPR004523">
    <property type="entry name" value="Asp-tRNA_synthase_2"/>
</dbReference>
<dbReference type="RefSeq" id="XP_001011634.1">
    <property type="nucleotide sequence ID" value="XM_001011634.1"/>
</dbReference>
<dbReference type="SUPFAM" id="SSF55681">
    <property type="entry name" value="Class II aaRS and biotin synthetases"/>
    <property type="match status" value="1"/>
</dbReference>
<dbReference type="AlphaFoldDB" id="Q232M3"/>
<evidence type="ECO:0000313" key="15">
    <source>
        <dbReference type="Proteomes" id="UP000009168"/>
    </source>
</evidence>
<dbReference type="Proteomes" id="UP000009168">
    <property type="component" value="Unassembled WGS sequence"/>
</dbReference>
<name>Q232M3_TETTS</name>
<proteinExistence type="inferred from homology"/>
<evidence type="ECO:0000256" key="8">
    <source>
        <dbReference type="ARBA" id="ARBA00022917"/>
    </source>
</evidence>
<keyword evidence="4" id="KW-0963">Cytoplasm</keyword>
<gene>
    <name evidence="14" type="ORF">TTHERM_00592750</name>
</gene>
<dbReference type="EMBL" id="GG662781">
    <property type="protein sequence ID" value="EAR91389.1"/>
    <property type="molecule type" value="Genomic_DNA"/>
</dbReference>
<dbReference type="InterPro" id="IPR045864">
    <property type="entry name" value="aa-tRNA-synth_II/BPL/LPL"/>
</dbReference>
<sequence length="551" mass="64185">MAECLQESAQKISEEIQENKQNFEENYSNNQNSIKIKLKQNKLIKIKNEALQNEEKWVQELNDDSLKENYGDYQLVQSLQQTNKKWIQIKDIDDSFLGKNILIRGRLHNLRIIGNCAFLIVRQQSQNIQVVAQKQADITSKTMIKWIKKIHLESIIDIHGIVQKPNIPINCASSQYEICLKKIFVVSRSSSLNYGVADIQRIKKKSLKEISDENEEIDLEDRKAINNSFLFNTINKVIDLRTSAQQAIFRLKSSICQMFRENLLLQGFIEIHTPKIIQSFKKEYSDSFSLDYFGIDAQLSNFPKFYSQMAIQSDFERVFEIGPIYRKLHGRTHHTLCEFIGMNLEMEIKESYQEVIDIVTDLLFSIFLSLEMMFQQELQIVKEYFPSQTLKIKKPVLQISFQEACSLLGEVQNQMDYLDNINQVKLSKIISQKYDTDFYIITQFPSISSNFMDIVCDEEPNYTYSYKFFLRNGEIASGSQRNHDPLSLEKRALQYGIDINSIKKYIDVISYGAYPHGGCCIGLERLILYYLDLQNIRKASLFSRDSKTINP</sequence>
<evidence type="ECO:0000256" key="5">
    <source>
        <dbReference type="ARBA" id="ARBA00022598"/>
    </source>
</evidence>
<keyword evidence="5" id="KW-0436">Ligase</keyword>
<dbReference type="GO" id="GO:0003723">
    <property type="term" value="F:RNA binding"/>
    <property type="evidence" value="ECO:0007669"/>
    <property type="project" value="TreeGrafter"/>
</dbReference>
<keyword evidence="8" id="KW-0648">Protein biosynthesis</keyword>
<evidence type="ECO:0000259" key="13">
    <source>
        <dbReference type="PROSITE" id="PS50862"/>
    </source>
</evidence>
<dbReference type="STRING" id="312017.Q232M3"/>
<dbReference type="InterPro" id="IPR004364">
    <property type="entry name" value="Aa-tRNA-synt_II"/>
</dbReference>
<dbReference type="PRINTS" id="PR01042">
    <property type="entry name" value="TRNASYNTHASP"/>
</dbReference>
<evidence type="ECO:0000256" key="12">
    <source>
        <dbReference type="SAM" id="Coils"/>
    </source>
</evidence>
<dbReference type="KEGG" id="tet:TTHERM_00592750"/>
<reference evidence="15" key="1">
    <citation type="journal article" date="2006" name="PLoS Biol.">
        <title>Macronuclear genome sequence of the ciliate Tetrahymena thermophila, a model eukaryote.</title>
        <authorList>
            <person name="Eisen J.A."/>
            <person name="Coyne R.S."/>
            <person name="Wu M."/>
            <person name="Wu D."/>
            <person name="Thiagarajan M."/>
            <person name="Wortman J.R."/>
            <person name="Badger J.H."/>
            <person name="Ren Q."/>
            <person name="Amedeo P."/>
            <person name="Jones K.M."/>
            <person name="Tallon L.J."/>
            <person name="Delcher A.L."/>
            <person name="Salzberg S.L."/>
            <person name="Silva J.C."/>
            <person name="Haas B.J."/>
            <person name="Majoros W.H."/>
            <person name="Farzad M."/>
            <person name="Carlton J.M."/>
            <person name="Smith R.K. Jr."/>
            <person name="Garg J."/>
            <person name="Pearlman R.E."/>
            <person name="Karrer K.M."/>
            <person name="Sun L."/>
            <person name="Manning G."/>
            <person name="Elde N.C."/>
            <person name="Turkewitz A.P."/>
            <person name="Asai D.J."/>
            <person name="Wilkes D.E."/>
            <person name="Wang Y."/>
            <person name="Cai H."/>
            <person name="Collins K."/>
            <person name="Stewart B.A."/>
            <person name="Lee S.R."/>
            <person name="Wilamowska K."/>
            <person name="Weinberg Z."/>
            <person name="Ruzzo W.L."/>
            <person name="Wloga D."/>
            <person name="Gaertig J."/>
            <person name="Frankel J."/>
            <person name="Tsao C.-C."/>
            <person name="Gorovsky M.A."/>
            <person name="Keeling P.J."/>
            <person name="Waller R.F."/>
            <person name="Patron N.J."/>
            <person name="Cherry J.M."/>
            <person name="Stover N.A."/>
            <person name="Krieger C.J."/>
            <person name="del Toro C."/>
            <person name="Ryder H.F."/>
            <person name="Williamson S.C."/>
            <person name="Barbeau R.A."/>
            <person name="Hamilton E.P."/>
            <person name="Orias E."/>
        </authorList>
    </citation>
    <scope>NUCLEOTIDE SEQUENCE [LARGE SCALE GENOMIC DNA]</scope>
    <source>
        <strain evidence="15">SB210</strain>
    </source>
</reference>
<evidence type="ECO:0000256" key="3">
    <source>
        <dbReference type="ARBA" id="ARBA00012841"/>
    </source>
</evidence>
<keyword evidence="15" id="KW-1185">Reference proteome</keyword>
<evidence type="ECO:0000256" key="1">
    <source>
        <dbReference type="ARBA" id="ARBA00004496"/>
    </source>
</evidence>
<dbReference type="EC" id="6.1.1.12" evidence="3"/>
<dbReference type="CDD" id="cd04320">
    <property type="entry name" value="AspRS_cyto_N"/>
    <property type="match status" value="1"/>
</dbReference>
<comment type="subcellular location">
    <subcellularLocation>
        <location evidence="1">Cytoplasm</location>
    </subcellularLocation>
</comment>
<evidence type="ECO:0000256" key="7">
    <source>
        <dbReference type="ARBA" id="ARBA00022840"/>
    </source>
</evidence>
<dbReference type="Pfam" id="PF01336">
    <property type="entry name" value="tRNA_anti-codon"/>
    <property type="match status" value="1"/>
</dbReference>
<dbReference type="Pfam" id="PF00152">
    <property type="entry name" value="tRNA-synt_2"/>
    <property type="match status" value="1"/>
</dbReference>
<dbReference type="InterPro" id="IPR002312">
    <property type="entry name" value="Asp/Asn-tRNA-synth_IIb"/>
</dbReference>
<organism evidence="14 15">
    <name type="scientific">Tetrahymena thermophila (strain SB210)</name>
    <dbReference type="NCBI Taxonomy" id="312017"/>
    <lineage>
        <taxon>Eukaryota</taxon>
        <taxon>Sar</taxon>
        <taxon>Alveolata</taxon>
        <taxon>Ciliophora</taxon>
        <taxon>Intramacronucleata</taxon>
        <taxon>Oligohymenophorea</taxon>
        <taxon>Hymenostomatida</taxon>
        <taxon>Tetrahymenina</taxon>
        <taxon>Tetrahymenidae</taxon>
        <taxon>Tetrahymena</taxon>
    </lineage>
</organism>
<dbReference type="FunCoup" id="Q232M3">
    <property type="interactions" value="668"/>
</dbReference>
<dbReference type="GO" id="GO:0005524">
    <property type="term" value="F:ATP binding"/>
    <property type="evidence" value="ECO:0007669"/>
    <property type="project" value="UniProtKB-KW"/>
</dbReference>
<dbReference type="Gene3D" id="3.30.930.10">
    <property type="entry name" value="Bira Bifunctional Protein, Domain 2"/>
    <property type="match status" value="1"/>
</dbReference>
<feature type="domain" description="Aminoacyl-transfer RNA synthetases class-II family profile" evidence="13">
    <location>
        <begin position="249"/>
        <end position="551"/>
    </location>
</feature>
<dbReference type="SUPFAM" id="SSF50249">
    <property type="entry name" value="Nucleic acid-binding proteins"/>
    <property type="match status" value="1"/>
</dbReference>
<dbReference type="GO" id="GO:0017101">
    <property type="term" value="C:aminoacyl-tRNA synthetase multienzyme complex"/>
    <property type="evidence" value="ECO:0007669"/>
    <property type="project" value="TreeGrafter"/>
</dbReference>
<dbReference type="GO" id="GO:0006422">
    <property type="term" value="P:aspartyl-tRNA aminoacylation"/>
    <property type="evidence" value="ECO:0007669"/>
    <property type="project" value="InterPro"/>
</dbReference>
<evidence type="ECO:0000313" key="14">
    <source>
        <dbReference type="EMBL" id="EAR91389.1"/>
    </source>
</evidence>
<dbReference type="OMA" id="TRIDIEM"/>
<dbReference type="InterPro" id="IPR012340">
    <property type="entry name" value="NA-bd_OB-fold"/>
</dbReference>
<dbReference type="PROSITE" id="PS50862">
    <property type="entry name" value="AA_TRNA_LIGASE_II"/>
    <property type="match status" value="1"/>
</dbReference>
<dbReference type="PANTHER" id="PTHR43450:SF1">
    <property type="entry name" value="ASPARTATE--TRNA LIGASE, CYTOPLASMIC"/>
    <property type="match status" value="1"/>
</dbReference>
<comment type="catalytic activity">
    <reaction evidence="11">
        <text>tRNA(Asp) + L-aspartate + ATP = L-aspartyl-tRNA(Asp) + AMP + diphosphate</text>
        <dbReference type="Rhea" id="RHEA:19649"/>
        <dbReference type="Rhea" id="RHEA-COMP:9660"/>
        <dbReference type="Rhea" id="RHEA-COMP:9678"/>
        <dbReference type="ChEBI" id="CHEBI:29991"/>
        <dbReference type="ChEBI" id="CHEBI:30616"/>
        <dbReference type="ChEBI" id="CHEBI:33019"/>
        <dbReference type="ChEBI" id="CHEBI:78442"/>
        <dbReference type="ChEBI" id="CHEBI:78516"/>
        <dbReference type="ChEBI" id="CHEBI:456215"/>
        <dbReference type="EC" id="6.1.1.12"/>
    </reaction>
</comment>
<dbReference type="InterPro" id="IPR004365">
    <property type="entry name" value="NA-bd_OB_tRNA"/>
</dbReference>
<dbReference type="GO" id="GO:0005829">
    <property type="term" value="C:cytosol"/>
    <property type="evidence" value="ECO:0007669"/>
    <property type="project" value="TreeGrafter"/>
</dbReference>
<dbReference type="Gene3D" id="2.40.50.140">
    <property type="entry name" value="Nucleic acid-binding proteins"/>
    <property type="match status" value="1"/>
</dbReference>
<evidence type="ECO:0000256" key="4">
    <source>
        <dbReference type="ARBA" id="ARBA00022490"/>
    </source>
</evidence>
<dbReference type="InterPro" id="IPR006195">
    <property type="entry name" value="aa-tRNA-synth_II"/>
</dbReference>
<accession>Q232M3</accession>
<dbReference type="InParanoid" id="Q232M3"/>
<dbReference type="GO" id="GO:0004815">
    <property type="term" value="F:aspartate-tRNA ligase activity"/>
    <property type="evidence" value="ECO:0007669"/>
    <property type="project" value="UniProtKB-EC"/>
</dbReference>
<protein>
    <recommendedName>
        <fullName evidence="3">aspartate--tRNA ligase</fullName>
        <ecNumber evidence="3">6.1.1.12</ecNumber>
    </recommendedName>
    <alternativeName>
        <fullName evidence="10">Aspartyl-tRNA synthetase</fullName>
    </alternativeName>
</protein>
<evidence type="ECO:0000256" key="10">
    <source>
        <dbReference type="ARBA" id="ARBA00033155"/>
    </source>
</evidence>
<feature type="coiled-coil region" evidence="12">
    <location>
        <begin position="2"/>
        <end position="33"/>
    </location>
</feature>
<comment type="similarity">
    <text evidence="2">Belongs to the class-II aminoacyl-tRNA synthetase family. Type 2 subfamily.</text>
</comment>